<accession>A0A7I8WSX3</accession>
<sequence length="132" mass="14642">MHSLVITTLLLAAISNSVIGLGYIYEDAYYPIPRGSQIVVEAPSIPDEKVIPQRRFDPAWRHIGLGKRTAEERRTVSGERSWAMIGLGRDTEKRPGLAAGHMAKSLLSIIRASKKEEALTDTSEFYKCPEMG</sequence>
<dbReference type="Proteomes" id="UP000582659">
    <property type="component" value="Unassembled WGS sequence"/>
</dbReference>
<dbReference type="EMBL" id="CAJFDI010000004">
    <property type="protein sequence ID" value="CAD5226248.1"/>
    <property type="molecule type" value="Genomic_DNA"/>
</dbReference>
<dbReference type="AlphaFoldDB" id="A0A7I8WSX3"/>
<gene>
    <name evidence="2" type="ORF">BXYJ_LOCUS8950</name>
</gene>
<keyword evidence="1" id="KW-0732">Signal</keyword>
<name>A0A7I8WSX3_BURXY</name>
<keyword evidence="3" id="KW-1185">Reference proteome</keyword>
<comment type="caution">
    <text evidence="2">The sequence shown here is derived from an EMBL/GenBank/DDBJ whole genome shotgun (WGS) entry which is preliminary data.</text>
</comment>
<evidence type="ECO:0000313" key="2">
    <source>
        <dbReference type="EMBL" id="CAD5226248.1"/>
    </source>
</evidence>
<dbReference type="EMBL" id="CAJFCV020000004">
    <property type="protein sequence ID" value="CAG9115627.1"/>
    <property type="molecule type" value="Genomic_DNA"/>
</dbReference>
<evidence type="ECO:0000313" key="3">
    <source>
        <dbReference type="Proteomes" id="UP000659654"/>
    </source>
</evidence>
<reference evidence="2" key="1">
    <citation type="submission" date="2020-09" db="EMBL/GenBank/DDBJ databases">
        <authorList>
            <person name="Kikuchi T."/>
        </authorList>
    </citation>
    <scope>NUCLEOTIDE SEQUENCE</scope>
    <source>
        <strain evidence="2">Ka4C1</strain>
    </source>
</reference>
<dbReference type="Proteomes" id="UP000659654">
    <property type="component" value="Unassembled WGS sequence"/>
</dbReference>
<proteinExistence type="predicted"/>
<dbReference type="OrthoDB" id="5875078at2759"/>
<feature type="chain" id="PRO_5035384872" evidence="1">
    <location>
        <begin position="21"/>
        <end position="132"/>
    </location>
</feature>
<protein>
    <submittedName>
        <fullName evidence="2">(pine wood nematode) hypothetical protein</fullName>
    </submittedName>
</protein>
<organism evidence="2 3">
    <name type="scientific">Bursaphelenchus xylophilus</name>
    <name type="common">Pinewood nematode worm</name>
    <name type="synonym">Aphelenchoides xylophilus</name>
    <dbReference type="NCBI Taxonomy" id="6326"/>
    <lineage>
        <taxon>Eukaryota</taxon>
        <taxon>Metazoa</taxon>
        <taxon>Ecdysozoa</taxon>
        <taxon>Nematoda</taxon>
        <taxon>Chromadorea</taxon>
        <taxon>Rhabditida</taxon>
        <taxon>Tylenchina</taxon>
        <taxon>Tylenchomorpha</taxon>
        <taxon>Aphelenchoidea</taxon>
        <taxon>Aphelenchoididae</taxon>
        <taxon>Bursaphelenchus</taxon>
    </lineage>
</organism>
<evidence type="ECO:0000256" key="1">
    <source>
        <dbReference type="SAM" id="SignalP"/>
    </source>
</evidence>
<feature type="signal peptide" evidence="1">
    <location>
        <begin position="1"/>
        <end position="20"/>
    </location>
</feature>